<feature type="compositionally biased region" description="Low complexity" evidence="1">
    <location>
        <begin position="62"/>
        <end position="75"/>
    </location>
</feature>
<evidence type="ECO:0000256" key="1">
    <source>
        <dbReference type="SAM" id="MobiDB-lite"/>
    </source>
</evidence>
<sequence>MGSKRRRPPKGTPKIKDQPQASKPIRVCKRKAGAARARGSQAASAGASASVEGGDETEEASEAGPEAPEDGAAADGDTRFKRRCARAASGKTSRPAASTATAASRPDESAVTSATASAGGTASASAITPAAGVLPPQASFTSQHSVAPLLPLSPPAQAPQAFAPPSAGAPYWPPLAMGSYRYAIPTALASAPPVLVPQSFSPSSWAPTIQAPPPQSSTPGARGTFSGGALATQGSWTWADPPRGRLQGPGMQPASWAPHPEPAALLPPLPSIRPPPQPPPSQAAAWSDSWQASHPQAIYGDDGGGGGGGNGGGRGLHLSCESIWQRGAAGLDSCGSGESGIGGARLLSGQPRDAAGQPVAPGAEVTLTCSPDPDTPRTCASVGPATVMNAIAALPPGPPEAPAADDVSLGAAAPPPPRPVRRANAPARLRQLVIAVTLGGACSRGSASVSTLEDLFFGPGGHSEFLATCSNGRMQVDTAASKVLTVEVPCTQSILSCNVDAISVAADAAVARQLGANFQSAFDHWSYVVPYGVKPLGDWWGLGDLPGGRTWFAPELAITLKGVVMQELMHNFGLYHFMLARSTSRAVCSVSTGASRVEYADYSTSMGMGDVCLSAPEMRRMGWATPLAELSRAADLPAGQQLQYTLTATSASGAEGAYLRIVPSWLGSGYKYNLYMAMRVARAGDTLLRDEFNKKINIHQVDKVPDDNLGLDQDPHSSYLMGVGPGGRQDLAAYNIVLSVGDLSRDGLKLPVWLCRYESRASECPEPSASDPAPAPVTVPKPNPTVGHAADSPPPPPPPPPPPKRRQRSPRRLRGESPAPDSNQGSGGQEIVEEPPSEPRRPRAKQSRSAPAAPAEPRQGGGPQPVAGTRTPGNAKGCYDGVDIAGKSLGTVSGVTGPAECQARCAAKSGCEVGVLGTDGDCELRGSALQGSNGPSRKVEASCFVEPDSGKPGRKRSAGAGREVAAGKAVRGGAMVGRASGGQRTLVTAITTFVASVELCSAECYQDARCSYFFVTNSSVCALMTDLLLGSDFQKAAPNPNRAVQYMCVLADKAPYGSSYANLYGFNRDLLPKRAPRDVTWRSPPRRSASLARTPESPPGAPLGAEIGANQDRSTAAVEAELANAEGGRRMRLPKGPSVAELEAELQEQLAA</sequence>
<dbReference type="Pfam" id="PF05548">
    <property type="entry name" value="Peptidase_M11"/>
    <property type="match status" value="1"/>
</dbReference>
<dbReference type="AlphaFoldDB" id="A0A836BYR4"/>
<gene>
    <name evidence="3" type="ORF">HYH03_008071</name>
</gene>
<protein>
    <recommendedName>
        <fullName evidence="2">Peptidase M11 gametolysin domain-containing protein</fullName>
    </recommendedName>
</protein>
<dbReference type="InterPro" id="IPR008752">
    <property type="entry name" value="Peptidase_M11"/>
</dbReference>
<feature type="domain" description="Peptidase M11 gametolysin" evidence="2">
    <location>
        <begin position="447"/>
        <end position="706"/>
    </location>
</feature>
<feature type="compositionally biased region" description="Pro residues" evidence="1">
    <location>
        <begin position="259"/>
        <end position="281"/>
    </location>
</feature>
<evidence type="ECO:0000313" key="3">
    <source>
        <dbReference type="EMBL" id="KAG2493855.1"/>
    </source>
</evidence>
<reference evidence="3" key="1">
    <citation type="journal article" date="2020" name="bioRxiv">
        <title>Comparative genomics of Chlamydomonas.</title>
        <authorList>
            <person name="Craig R.J."/>
            <person name="Hasan A.R."/>
            <person name="Ness R.W."/>
            <person name="Keightley P.D."/>
        </authorList>
    </citation>
    <scope>NUCLEOTIDE SEQUENCE</scope>
    <source>
        <strain evidence="3">CCAP 11/70</strain>
    </source>
</reference>
<feature type="compositionally biased region" description="Basic residues" evidence="1">
    <location>
        <begin position="803"/>
        <end position="812"/>
    </location>
</feature>
<proteinExistence type="predicted"/>
<feature type="region of interest" description="Disordered" evidence="1">
    <location>
        <begin position="1076"/>
        <end position="1116"/>
    </location>
</feature>
<name>A0A836BYR4_9CHLO</name>
<dbReference type="Proteomes" id="UP000612055">
    <property type="component" value="Unassembled WGS sequence"/>
</dbReference>
<keyword evidence="4" id="KW-1185">Reference proteome</keyword>
<feature type="compositionally biased region" description="Low complexity" evidence="1">
    <location>
        <begin position="1082"/>
        <end position="1093"/>
    </location>
</feature>
<evidence type="ECO:0000313" key="4">
    <source>
        <dbReference type="Proteomes" id="UP000612055"/>
    </source>
</evidence>
<feature type="region of interest" description="Disordered" evidence="1">
    <location>
        <begin position="1"/>
        <end position="125"/>
    </location>
</feature>
<dbReference type="EMBL" id="JAEHOE010000035">
    <property type="protein sequence ID" value="KAG2493855.1"/>
    <property type="molecule type" value="Genomic_DNA"/>
</dbReference>
<feature type="region of interest" description="Disordered" evidence="1">
    <location>
        <begin position="761"/>
        <end position="874"/>
    </location>
</feature>
<evidence type="ECO:0000259" key="2">
    <source>
        <dbReference type="Pfam" id="PF05548"/>
    </source>
</evidence>
<feature type="compositionally biased region" description="Low complexity" evidence="1">
    <location>
        <begin position="92"/>
        <end position="125"/>
    </location>
</feature>
<comment type="caution">
    <text evidence="3">The sequence shown here is derived from an EMBL/GenBank/DDBJ whole genome shotgun (WGS) entry which is preliminary data.</text>
</comment>
<organism evidence="3 4">
    <name type="scientific">Edaphochlamys debaryana</name>
    <dbReference type="NCBI Taxonomy" id="47281"/>
    <lineage>
        <taxon>Eukaryota</taxon>
        <taxon>Viridiplantae</taxon>
        <taxon>Chlorophyta</taxon>
        <taxon>core chlorophytes</taxon>
        <taxon>Chlorophyceae</taxon>
        <taxon>CS clade</taxon>
        <taxon>Chlamydomonadales</taxon>
        <taxon>Chlamydomonadales incertae sedis</taxon>
        <taxon>Edaphochlamys</taxon>
    </lineage>
</organism>
<feature type="region of interest" description="Disordered" evidence="1">
    <location>
        <begin position="199"/>
        <end position="286"/>
    </location>
</feature>
<accession>A0A836BYR4</accession>
<feature type="compositionally biased region" description="Low complexity" evidence="1">
    <location>
        <begin position="34"/>
        <end position="50"/>
    </location>
</feature>
<feature type="compositionally biased region" description="Pro residues" evidence="1">
    <location>
        <begin position="792"/>
        <end position="802"/>
    </location>
</feature>
<feature type="compositionally biased region" description="Pro residues" evidence="1">
    <location>
        <begin position="773"/>
        <end position="783"/>
    </location>
</feature>